<sequence>MKDPLNASILGTTLERWLVRGLWVFNGLLHIVLAVALVLASAMVVVEFFNEAVVAYQQDKLAQGFLHALGVLFIVWTLSSLISAEIEYVRTGRFHLRVFLEVAMITLLRQLIVRPVQTVAGDVKLGDWSSFWEYTLVLAALLAVAVAHRLVGDVVPSSDKPEDLPPPAKEQNG</sequence>
<feature type="transmembrane region" description="Helical" evidence="6">
    <location>
        <begin position="132"/>
        <end position="151"/>
    </location>
</feature>
<dbReference type="Pfam" id="PF06146">
    <property type="entry name" value="PsiE"/>
    <property type="match status" value="1"/>
</dbReference>
<evidence type="ECO:0000256" key="3">
    <source>
        <dbReference type="ARBA" id="ARBA00022692"/>
    </source>
</evidence>
<evidence type="ECO:0000313" key="8">
    <source>
        <dbReference type="Proteomes" id="UP000321567"/>
    </source>
</evidence>
<keyword evidence="8" id="KW-1185">Reference proteome</keyword>
<feature type="transmembrane region" description="Helical" evidence="6">
    <location>
        <begin position="64"/>
        <end position="82"/>
    </location>
</feature>
<gene>
    <name evidence="7" type="ORF">ROR02_12980</name>
</gene>
<evidence type="ECO:0000256" key="6">
    <source>
        <dbReference type="SAM" id="Phobius"/>
    </source>
</evidence>
<feature type="transmembrane region" description="Helical" evidence="6">
    <location>
        <begin position="21"/>
        <end position="44"/>
    </location>
</feature>
<organism evidence="7 8">
    <name type="scientific">Pararhodospirillum oryzae</name>
    <dbReference type="NCBI Taxonomy" id="478448"/>
    <lineage>
        <taxon>Bacteria</taxon>
        <taxon>Pseudomonadati</taxon>
        <taxon>Pseudomonadota</taxon>
        <taxon>Alphaproteobacteria</taxon>
        <taxon>Rhodospirillales</taxon>
        <taxon>Rhodospirillaceae</taxon>
        <taxon>Pararhodospirillum</taxon>
    </lineage>
</organism>
<name>A0A512H6T8_9PROT</name>
<reference evidence="7 8" key="1">
    <citation type="submission" date="2019-07" db="EMBL/GenBank/DDBJ databases">
        <title>Whole genome shotgun sequence of Rhodospirillum oryzae NBRC 107573.</title>
        <authorList>
            <person name="Hosoyama A."/>
            <person name="Uohara A."/>
            <person name="Ohji S."/>
            <person name="Ichikawa N."/>
        </authorList>
    </citation>
    <scope>NUCLEOTIDE SEQUENCE [LARGE SCALE GENOMIC DNA]</scope>
    <source>
        <strain evidence="7 8">NBRC 107573</strain>
    </source>
</reference>
<evidence type="ECO:0000256" key="5">
    <source>
        <dbReference type="ARBA" id="ARBA00023136"/>
    </source>
</evidence>
<evidence type="ECO:0000313" key="7">
    <source>
        <dbReference type="EMBL" id="GEO81167.1"/>
    </source>
</evidence>
<dbReference type="RefSeq" id="WP_147163206.1">
    <property type="nucleotide sequence ID" value="NZ_BJZO01000028.1"/>
</dbReference>
<keyword evidence="2" id="KW-1003">Cell membrane</keyword>
<protein>
    <submittedName>
        <fullName evidence="7">Uncharacterized protein</fullName>
    </submittedName>
</protein>
<feature type="transmembrane region" description="Helical" evidence="6">
    <location>
        <begin position="94"/>
        <end position="112"/>
    </location>
</feature>
<comment type="subcellular location">
    <subcellularLocation>
        <location evidence="1">Cell membrane</location>
        <topology evidence="1">Multi-pass membrane protein</topology>
    </subcellularLocation>
</comment>
<dbReference type="AlphaFoldDB" id="A0A512H6T8"/>
<evidence type="ECO:0000256" key="4">
    <source>
        <dbReference type="ARBA" id="ARBA00022989"/>
    </source>
</evidence>
<dbReference type="InterPro" id="IPR020948">
    <property type="entry name" value="P_starv_induced_PsiE-like"/>
</dbReference>
<keyword evidence="5 6" id="KW-0472">Membrane</keyword>
<dbReference type="Proteomes" id="UP000321567">
    <property type="component" value="Unassembled WGS sequence"/>
</dbReference>
<accession>A0A512H6T8</accession>
<proteinExistence type="predicted"/>
<dbReference type="GO" id="GO:0005886">
    <property type="term" value="C:plasma membrane"/>
    <property type="evidence" value="ECO:0007669"/>
    <property type="project" value="UniProtKB-SubCell"/>
</dbReference>
<keyword evidence="4 6" id="KW-1133">Transmembrane helix</keyword>
<dbReference type="EMBL" id="BJZO01000028">
    <property type="protein sequence ID" value="GEO81167.1"/>
    <property type="molecule type" value="Genomic_DNA"/>
</dbReference>
<dbReference type="OrthoDB" id="8455605at2"/>
<evidence type="ECO:0000256" key="2">
    <source>
        <dbReference type="ARBA" id="ARBA00022475"/>
    </source>
</evidence>
<comment type="caution">
    <text evidence="7">The sequence shown here is derived from an EMBL/GenBank/DDBJ whole genome shotgun (WGS) entry which is preliminary data.</text>
</comment>
<evidence type="ECO:0000256" key="1">
    <source>
        <dbReference type="ARBA" id="ARBA00004651"/>
    </source>
</evidence>
<keyword evidence="3 6" id="KW-0812">Transmembrane</keyword>